<sequence length="206" mass="22275">MPNLVGISPNEALEKLRPHNLSLKLDQKEYSEIVREGDIISQYPFPGTRAKAGAAVKAILSKGPTLIQVPDLRGERYLNAGVKLRALDLQVGKTSYLYNDEVKKGHVITHDPLPQSGVPRKYAVNLLVSSGPPPRTFPMPDLVNSTLKEAQSLLAKLNLTIDQITEKEQPGAEKGIILAHSPPQGTPVSNETKISVVIASGLNIPP</sequence>
<dbReference type="Pfam" id="PF03793">
    <property type="entry name" value="PASTA"/>
    <property type="match status" value="3"/>
</dbReference>
<organism evidence="2">
    <name type="scientific">marine sediment metagenome</name>
    <dbReference type="NCBI Taxonomy" id="412755"/>
    <lineage>
        <taxon>unclassified sequences</taxon>
        <taxon>metagenomes</taxon>
        <taxon>ecological metagenomes</taxon>
    </lineage>
</organism>
<accession>X0S1E7</accession>
<protein>
    <recommendedName>
        <fullName evidence="1">PASTA domain-containing protein</fullName>
    </recommendedName>
</protein>
<feature type="domain" description="PASTA" evidence="1">
    <location>
        <begin position="1"/>
        <end position="62"/>
    </location>
</feature>
<proteinExistence type="predicted"/>
<dbReference type="CDD" id="cd06577">
    <property type="entry name" value="PASTA_pknB"/>
    <property type="match status" value="3"/>
</dbReference>
<evidence type="ECO:0000259" key="1">
    <source>
        <dbReference type="PROSITE" id="PS51178"/>
    </source>
</evidence>
<dbReference type="AlphaFoldDB" id="X0S1E7"/>
<feature type="domain" description="PASTA" evidence="1">
    <location>
        <begin position="63"/>
        <end position="130"/>
    </location>
</feature>
<dbReference type="SMART" id="SM00740">
    <property type="entry name" value="PASTA"/>
    <property type="match status" value="3"/>
</dbReference>
<dbReference type="EMBL" id="BARS01006465">
    <property type="protein sequence ID" value="GAF69066.1"/>
    <property type="molecule type" value="Genomic_DNA"/>
</dbReference>
<feature type="domain" description="PASTA" evidence="1">
    <location>
        <begin position="131"/>
        <end position="200"/>
    </location>
</feature>
<comment type="caution">
    <text evidence="2">The sequence shown here is derived from an EMBL/GenBank/DDBJ whole genome shotgun (WGS) entry which is preliminary data.</text>
</comment>
<evidence type="ECO:0000313" key="2">
    <source>
        <dbReference type="EMBL" id="GAF69066.1"/>
    </source>
</evidence>
<name>X0S1E7_9ZZZZ</name>
<gene>
    <name evidence="2" type="ORF">S01H1_12580</name>
</gene>
<dbReference type="InterPro" id="IPR005543">
    <property type="entry name" value="PASTA_dom"/>
</dbReference>
<dbReference type="PROSITE" id="PS51178">
    <property type="entry name" value="PASTA"/>
    <property type="match status" value="3"/>
</dbReference>
<reference evidence="2" key="1">
    <citation type="journal article" date="2014" name="Front. Microbiol.">
        <title>High frequency of phylogenetically diverse reductive dehalogenase-homologous genes in deep subseafloor sedimentary metagenomes.</title>
        <authorList>
            <person name="Kawai M."/>
            <person name="Futagami T."/>
            <person name="Toyoda A."/>
            <person name="Takaki Y."/>
            <person name="Nishi S."/>
            <person name="Hori S."/>
            <person name="Arai W."/>
            <person name="Tsubouchi T."/>
            <person name="Morono Y."/>
            <person name="Uchiyama I."/>
            <person name="Ito T."/>
            <person name="Fujiyama A."/>
            <person name="Inagaki F."/>
            <person name="Takami H."/>
        </authorList>
    </citation>
    <scope>NUCLEOTIDE SEQUENCE</scope>
    <source>
        <strain evidence="2">Expedition CK06-06</strain>
    </source>
</reference>
<dbReference type="Gene3D" id="3.30.10.20">
    <property type="match status" value="3"/>
</dbReference>